<organism evidence="1 2">
    <name type="scientific">Sphagnum troendelagicum</name>
    <dbReference type="NCBI Taxonomy" id="128251"/>
    <lineage>
        <taxon>Eukaryota</taxon>
        <taxon>Viridiplantae</taxon>
        <taxon>Streptophyta</taxon>
        <taxon>Embryophyta</taxon>
        <taxon>Bryophyta</taxon>
        <taxon>Sphagnophytina</taxon>
        <taxon>Sphagnopsida</taxon>
        <taxon>Sphagnales</taxon>
        <taxon>Sphagnaceae</taxon>
        <taxon>Sphagnum</taxon>
    </lineage>
</organism>
<protein>
    <submittedName>
        <fullName evidence="1">Uncharacterized protein</fullName>
    </submittedName>
</protein>
<sequence>MRQKDIARLNMVSIKTSVLQALSASPQQLVMEFGHEDLSHRVFTTEAFDHAAQVSSETHQRGGFIAAAQATMTKGKGQQQLIGVCLPVAMSPQVSHQLISGVDVLECKLSQEFPAADQTVQKCCQFSWTNLLNCWQQPKKIAGGASYCPIPCSALSNVVKKSTFPAPTIVRRHKKRAISGPIYFGDISILSSHRSNRPVSHSVIIAPKMVLHRNSDRNPSPYVALKKSPLQGPLYYS</sequence>
<reference evidence="1" key="1">
    <citation type="submission" date="2024-02" db="EMBL/GenBank/DDBJ databases">
        <authorList>
            <consortium name="ELIXIR-Norway"/>
            <consortium name="Elixir Norway"/>
        </authorList>
    </citation>
    <scope>NUCLEOTIDE SEQUENCE</scope>
</reference>
<proteinExistence type="predicted"/>
<evidence type="ECO:0000313" key="2">
    <source>
        <dbReference type="Proteomes" id="UP001497512"/>
    </source>
</evidence>
<name>A0ABP0U6P4_9BRYO</name>
<dbReference type="EMBL" id="OZ019894">
    <property type="protein sequence ID" value="CAK9214169.1"/>
    <property type="molecule type" value="Genomic_DNA"/>
</dbReference>
<accession>A0ABP0U6P4</accession>
<gene>
    <name evidence="1" type="ORF">CSSPTR1EN2_LOCUS12097</name>
</gene>
<evidence type="ECO:0000313" key="1">
    <source>
        <dbReference type="EMBL" id="CAK9214169.1"/>
    </source>
</evidence>
<dbReference type="Proteomes" id="UP001497512">
    <property type="component" value="Chromosome 2"/>
</dbReference>
<keyword evidence="2" id="KW-1185">Reference proteome</keyword>